<dbReference type="SUPFAM" id="SSF55073">
    <property type="entry name" value="Nucleotide cyclase"/>
    <property type="match status" value="1"/>
</dbReference>
<dbReference type="InterPro" id="IPR050469">
    <property type="entry name" value="Diguanylate_Cyclase"/>
</dbReference>
<evidence type="ECO:0000313" key="6">
    <source>
        <dbReference type="Proteomes" id="UP000316416"/>
    </source>
</evidence>
<evidence type="ECO:0000259" key="4">
    <source>
        <dbReference type="PROSITE" id="PS50887"/>
    </source>
</evidence>
<evidence type="ECO:0000256" key="2">
    <source>
        <dbReference type="ARBA" id="ARBA00034247"/>
    </source>
</evidence>
<dbReference type="Gene3D" id="3.30.70.270">
    <property type="match status" value="1"/>
</dbReference>
<keyword evidence="3" id="KW-1133">Transmembrane helix</keyword>
<gene>
    <name evidence="5" type="ORF">FM038_005660</name>
</gene>
<dbReference type="InterPro" id="IPR029787">
    <property type="entry name" value="Nucleotide_cyclase"/>
</dbReference>
<dbReference type="NCBIfam" id="TIGR00254">
    <property type="entry name" value="GGDEF"/>
    <property type="match status" value="1"/>
</dbReference>
<dbReference type="EC" id="2.7.7.65" evidence="1"/>
<dbReference type="EMBL" id="CP045503">
    <property type="protein sequence ID" value="QPG56974.2"/>
    <property type="molecule type" value="Genomic_DNA"/>
</dbReference>
<feature type="transmembrane region" description="Helical" evidence="3">
    <location>
        <begin position="157"/>
        <end position="176"/>
    </location>
</feature>
<feature type="domain" description="GGDEF" evidence="4">
    <location>
        <begin position="390"/>
        <end position="525"/>
    </location>
</feature>
<evidence type="ECO:0000256" key="3">
    <source>
        <dbReference type="SAM" id="Phobius"/>
    </source>
</evidence>
<accession>A0ABX6V3W4</accession>
<feature type="transmembrane region" description="Helical" evidence="3">
    <location>
        <begin position="302"/>
        <end position="321"/>
    </location>
</feature>
<evidence type="ECO:0000313" key="5">
    <source>
        <dbReference type="EMBL" id="QPG56974.2"/>
    </source>
</evidence>
<dbReference type="RefSeq" id="WP_223293007.1">
    <property type="nucleotide sequence ID" value="NZ_CP045503.2"/>
</dbReference>
<feature type="transmembrane region" description="Helical" evidence="3">
    <location>
        <begin position="131"/>
        <end position="150"/>
    </location>
</feature>
<dbReference type="PROSITE" id="PS50887">
    <property type="entry name" value="GGDEF"/>
    <property type="match status" value="1"/>
</dbReference>
<sequence>MPVSLLFETTAVQQRSPTNMLVSDQQRTLISGQKVLILKNNSDRTHIWTLTTPAQFISNPLAKVLKTENGTVTELTSSMIYWPIKLQLQQLLIAPNQHIELLYTDPSQLPTQLWSNEWLTYRLAQFSQYSALAWGAIVSILLLHTFTFMFAKGLSVWMFLTPMFLSASLICAIGFIESLSQPFIINALSYFFLNLTMLCLTKIKKSQEERKQGSQSTTLKLITSAILIGLFLSLARTLELLPLSSHILPMYILITSTCLILYCCYTLTRHVNSLSLCHLGICLFIGMFCYLLQDSASLTDKILLYLPVLGSCILGFTYTQIHCLHHSTRSNTASKAQDMPKLLLKFKQLELNYRLLQEKNAIDFLTGLKNRQFFDEKYHLELARSARENTTISLILIDLDHFKSVNDSYGHQVGDEVLKAVAKRFYYALNRPADAICRYGGEEFVILLPNTHIQGATHIAEQVSQAVSCKPISTTHGDICITISQGVSSTSHQTNLDTLHLLTMADEALYRAKSLGRNRFEVAVNKPYMLKEQA</sequence>
<feature type="transmembrane region" description="Helical" evidence="3">
    <location>
        <begin position="221"/>
        <end position="238"/>
    </location>
</feature>
<feature type="transmembrane region" description="Helical" evidence="3">
    <location>
        <begin position="275"/>
        <end position="296"/>
    </location>
</feature>
<dbReference type="SMART" id="SM00267">
    <property type="entry name" value="GGDEF"/>
    <property type="match status" value="1"/>
</dbReference>
<keyword evidence="3" id="KW-0472">Membrane</keyword>
<dbReference type="InterPro" id="IPR043128">
    <property type="entry name" value="Rev_trsase/Diguanyl_cyclase"/>
</dbReference>
<name>A0ABX6V3W4_9GAMM</name>
<dbReference type="Proteomes" id="UP000316416">
    <property type="component" value="Chromosome"/>
</dbReference>
<protein>
    <recommendedName>
        <fullName evidence="1">diguanylate cyclase</fullName>
        <ecNumber evidence="1">2.7.7.65</ecNumber>
    </recommendedName>
</protein>
<feature type="transmembrane region" description="Helical" evidence="3">
    <location>
        <begin position="250"/>
        <end position="268"/>
    </location>
</feature>
<keyword evidence="6" id="KW-1185">Reference proteome</keyword>
<reference evidence="5" key="1">
    <citation type="submission" date="2021-07" db="EMBL/GenBank/DDBJ databases">
        <title>Shewanella sp. YLB-07 whole genome sequence.</title>
        <authorList>
            <person name="Yu L."/>
        </authorList>
    </citation>
    <scope>NUCLEOTIDE SEQUENCE</scope>
    <source>
        <strain evidence="5">YLB-08</strain>
    </source>
</reference>
<dbReference type="InterPro" id="IPR000160">
    <property type="entry name" value="GGDEF_dom"/>
</dbReference>
<keyword evidence="3" id="KW-0812">Transmembrane</keyword>
<comment type="catalytic activity">
    <reaction evidence="2">
        <text>2 GTP = 3',3'-c-di-GMP + 2 diphosphate</text>
        <dbReference type="Rhea" id="RHEA:24898"/>
        <dbReference type="ChEBI" id="CHEBI:33019"/>
        <dbReference type="ChEBI" id="CHEBI:37565"/>
        <dbReference type="ChEBI" id="CHEBI:58805"/>
        <dbReference type="EC" id="2.7.7.65"/>
    </reaction>
</comment>
<dbReference type="Pfam" id="PF00990">
    <property type="entry name" value="GGDEF"/>
    <property type="match status" value="1"/>
</dbReference>
<dbReference type="CDD" id="cd01949">
    <property type="entry name" value="GGDEF"/>
    <property type="match status" value="1"/>
</dbReference>
<dbReference type="PANTHER" id="PTHR45138">
    <property type="entry name" value="REGULATORY COMPONENTS OF SENSORY TRANSDUCTION SYSTEM"/>
    <property type="match status" value="1"/>
</dbReference>
<dbReference type="PANTHER" id="PTHR45138:SF9">
    <property type="entry name" value="DIGUANYLATE CYCLASE DGCM-RELATED"/>
    <property type="match status" value="1"/>
</dbReference>
<evidence type="ECO:0000256" key="1">
    <source>
        <dbReference type="ARBA" id="ARBA00012528"/>
    </source>
</evidence>
<feature type="transmembrane region" description="Helical" evidence="3">
    <location>
        <begin position="182"/>
        <end position="200"/>
    </location>
</feature>
<organism evidence="5 6">
    <name type="scientific">Shewanella eurypsychrophilus</name>
    <dbReference type="NCBI Taxonomy" id="2593656"/>
    <lineage>
        <taxon>Bacteria</taxon>
        <taxon>Pseudomonadati</taxon>
        <taxon>Pseudomonadota</taxon>
        <taxon>Gammaproteobacteria</taxon>
        <taxon>Alteromonadales</taxon>
        <taxon>Shewanellaceae</taxon>
        <taxon>Shewanella</taxon>
    </lineage>
</organism>
<proteinExistence type="predicted"/>